<dbReference type="PROSITE" id="PS50017">
    <property type="entry name" value="DEATH_DOMAIN"/>
    <property type="match status" value="1"/>
</dbReference>
<protein>
    <submittedName>
        <fullName evidence="4">Uncharacterized protein LOC102801434</fullName>
    </submittedName>
</protein>
<evidence type="ECO:0000313" key="3">
    <source>
        <dbReference type="Proteomes" id="UP000694865"/>
    </source>
</evidence>
<dbReference type="InterPro" id="IPR011029">
    <property type="entry name" value="DEATH-like_dom_sf"/>
</dbReference>
<sequence>MENDLESIRITRMRLSYDFESTGKLASTGESIEDIETVTSLSKQINDLARKATELESTVTSLGFRLERVKKQLALKRQQRDALEYKYRRLTGLEERRVELQKRIKAFQSALHRLDIKVEKLDNILQRKMHLLQPIINEGFILQSDFQANVTPSLSITGSEFKSPTPLILSPSPAIGARDSVLPAIGHSVVSNKHISSQGLESVFQYLKETLPIGREWPNIFRRLPWPKEITSDLVESEIVDIRKNTRGLKEQAYRSFKVWENVAGSLATKNNLVDVLVECKLNRIAETVVKKR</sequence>
<accession>A0ABM0MZB0</accession>
<evidence type="ECO:0000313" key="4">
    <source>
        <dbReference type="RefSeq" id="XP_006825351.1"/>
    </source>
</evidence>
<dbReference type="GeneID" id="102801434"/>
<gene>
    <name evidence="4" type="primary">LOC102801434</name>
</gene>
<keyword evidence="3" id="KW-1185">Reference proteome</keyword>
<dbReference type="Pfam" id="PF00531">
    <property type="entry name" value="Death"/>
    <property type="match status" value="1"/>
</dbReference>
<dbReference type="Proteomes" id="UP000694865">
    <property type="component" value="Unplaced"/>
</dbReference>
<reference evidence="4" key="1">
    <citation type="submission" date="2025-08" db="UniProtKB">
        <authorList>
            <consortium name="RefSeq"/>
        </authorList>
    </citation>
    <scope>IDENTIFICATION</scope>
    <source>
        <tissue evidence="4">Testes</tissue>
    </source>
</reference>
<organism evidence="3 4">
    <name type="scientific">Saccoglossus kowalevskii</name>
    <name type="common">Acorn worm</name>
    <dbReference type="NCBI Taxonomy" id="10224"/>
    <lineage>
        <taxon>Eukaryota</taxon>
        <taxon>Metazoa</taxon>
        <taxon>Hemichordata</taxon>
        <taxon>Enteropneusta</taxon>
        <taxon>Harrimaniidae</taxon>
        <taxon>Saccoglossus</taxon>
    </lineage>
</organism>
<dbReference type="CDD" id="cd01670">
    <property type="entry name" value="Death"/>
    <property type="match status" value="1"/>
</dbReference>
<keyword evidence="1" id="KW-0175">Coiled coil</keyword>
<name>A0ABM0MZB0_SACKO</name>
<dbReference type="RefSeq" id="XP_006825351.1">
    <property type="nucleotide sequence ID" value="XM_006825288.1"/>
</dbReference>
<feature type="domain" description="Death" evidence="2">
    <location>
        <begin position="213"/>
        <end position="293"/>
    </location>
</feature>
<feature type="coiled-coil region" evidence="1">
    <location>
        <begin position="38"/>
        <end position="110"/>
    </location>
</feature>
<dbReference type="SUPFAM" id="SSF47986">
    <property type="entry name" value="DEATH domain"/>
    <property type="match status" value="1"/>
</dbReference>
<evidence type="ECO:0000259" key="2">
    <source>
        <dbReference type="PROSITE" id="PS50017"/>
    </source>
</evidence>
<evidence type="ECO:0000256" key="1">
    <source>
        <dbReference type="SAM" id="Coils"/>
    </source>
</evidence>
<dbReference type="InterPro" id="IPR000488">
    <property type="entry name" value="Death_dom"/>
</dbReference>
<dbReference type="Gene3D" id="1.10.533.10">
    <property type="entry name" value="Death Domain, Fas"/>
    <property type="match status" value="1"/>
</dbReference>
<proteinExistence type="predicted"/>